<reference evidence="1 2" key="1">
    <citation type="submission" date="2018-03" db="EMBL/GenBank/DDBJ databases">
        <title>Genomic Encyclopedia of Archaeal and Bacterial Type Strains, Phase II (KMG-II): from individual species to whole genera.</title>
        <authorList>
            <person name="Goeker M."/>
        </authorList>
    </citation>
    <scope>NUCLEOTIDE SEQUENCE [LARGE SCALE GENOMIC DNA]</scope>
    <source>
        <strain evidence="1 2">DSM 27267</strain>
    </source>
</reference>
<dbReference type="EMBL" id="PYGC01000008">
    <property type="protein sequence ID" value="PSK81654.1"/>
    <property type="molecule type" value="Genomic_DNA"/>
</dbReference>
<proteinExistence type="predicted"/>
<dbReference type="AlphaFoldDB" id="A0A2P8C9M9"/>
<name>A0A2P8C9M9_9BACT</name>
<dbReference type="Proteomes" id="UP000240621">
    <property type="component" value="Unassembled WGS sequence"/>
</dbReference>
<sequence length="813" mass="92348">MTVLFLLFLLMITATVSGQNLKLKVEGSPESGYGVALYDGAKKLLADSGAFTLHLSNLDLTSDTTLYNWRGTSWTGNDSVVELQKETYMKALDSKLTVKVTYQIVNPHIVKKTVELFQPSMLSMYYTLRENNVPAQQPKKYVTFEQDNFPGGFIHELFPSAGFVTADNMTVGFLTDAGYKNQFTRTTRRRFSGRGGGFVGMRQLPDPRLFSTATPEERAQGKDYVRLTFGEMFNLNAGTETVLPLPQKYVREGKLSVSRKDSLIVLNCQAGGKAGIQTMTPIAGQKVYTISFKVKGNLPVALKLYRMKNGQQGPELEHGVKYIDAFPSKTDEWTEFKGSILVPYIEGDSVSMFIGNTSGKAGTMQIKDLAIAENHPAIQPYNILPLGKKETKTTYIFVEPWKSHRNFMIDSQSRLAEGKGFKGSLIEKMLYANANMLTWITSVHDFTPFSVPNMNYSPDMYNRDSFWTTVATHNKKLNLAIWNQWAKTQTPDGAIGTIITPYMGSVEAKDNEATIEWLVWALVNQRRYGVQLPKDKIDKAVSFVLNSFDKNRDGICESHFSMSQIDVCDYVPKTDRLAVNQGMFAVALHTIKAMGYDISDEYLNKAESEYRKFYDPKRKHLLFDREYPDLISLTDLVPEFLSLWLFDHPMLTDEMVNNQLNEMPYLNKVPNSPHPEMGTTAPILVRLTHDAKGYSYMTSDYQPFGEFGKANYADHSRDGFYYNGGSWMRAEYCAYVVGLKHGWPKAKEMMENRAWAEINLNPKWPFSKEFIPTHWKNTDEWWLSTRGLSWNVFILMADEVAGLRTPDMDPDYK</sequence>
<evidence type="ECO:0000313" key="2">
    <source>
        <dbReference type="Proteomes" id="UP000240621"/>
    </source>
</evidence>
<comment type="caution">
    <text evidence="1">The sequence shown here is derived from an EMBL/GenBank/DDBJ whole genome shotgun (WGS) entry which is preliminary data.</text>
</comment>
<dbReference type="Gene3D" id="2.60.120.260">
    <property type="entry name" value="Galactose-binding domain-like"/>
    <property type="match status" value="1"/>
</dbReference>
<organism evidence="1 2">
    <name type="scientific">Prolixibacter denitrificans</name>
    <dbReference type="NCBI Taxonomy" id="1541063"/>
    <lineage>
        <taxon>Bacteria</taxon>
        <taxon>Pseudomonadati</taxon>
        <taxon>Bacteroidota</taxon>
        <taxon>Bacteroidia</taxon>
        <taxon>Marinilabiliales</taxon>
        <taxon>Prolixibacteraceae</taxon>
        <taxon>Prolixibacter</taxon>
    </lineage>
</organism>
<accession>A0A2P8C9M9</accession>
<gene>
    <name evidence="1" type="ORF">CLV93_10852</name>
</gene>
<evidence type="ECO:0000313" key="1">
    <source>
        <dbReference type="EMBL" id="PSK81654.1"/>
    </source>
</evidence>
<protein>
    <submittedName>
        <fullName evidence="1">Uncharacterized protein</fullName>
    </submittedName>
</protein>